<dbReference type="InterPro" id="IPR050093">
    <property type="entry name" value="ABC_SmlMolc_Importer"/>
</dbReference>
<keyword evidence="4" id="KW-0410">Iron transport</keyword>
<dbReference type="Gene3D" id="3.40.50.300">
    <property type="entry name" value="P-loop containing nucleotide triphosphate hydrolases"/>
    <property type="match status" value="1"/>
</dbReference>
<evidence type="ECO:0000313" key="19">
    <source>
        <dbReference type="Proteomes" id="UP000011650"/>
    </source>
</evidence>
<evidence type="ECO:0000256" key="4">
    <source>
        <dbReference type="ARBA" id="ARBA00022496"/>
    </source>
</evidence>
<feature type="domain" description="ABC transporter" evidence="17">
    <location>
        <begin position="7"/>
        <end position="243"/>
    </location>
</feature>
<dbReference type="AlphaFoldDB" id="M0NZ99"/>
<dbReference type="SUPFAM" id="SSF50331">
    <property type="entry name" value="MOP-like"/>
    <property type="match status" value="1"/>
</dbReference>
<dbReference type="RefSeq" id="WP_008004113.1">
    <property type="nucleotide sequence ID" value="NZ_AOJG01000010.1"/>
</dbReference>
<dbReference type="GO" id="GO:0015408">
    <property type="term" value="F:ABC-type ferric iron transporter activity"/>
    <property type="evidence" value="ECO:0007669"/>
    <property type="project" value="InterPro"/>
</dbReference>
<keyword evidence="5" id="KW-0500">Molybdenum</keyword>
<name>M0NZ99_9EURY</name>
<dbReference type="OrthoDB" id="18368at2157"/>
<dbReference type="InterPro" id="IPR017871">
    <property type="entry name" value="ABC_transporter-like_CS"/>
</dbReference>
<evidence type="ECO:0000256" key="14">
    <source>
        <dbReference type="ARBA" id="ARBA00041133"/>
    </source>
</evidence>
<keyword evidence="19" id="KW-1185">Reference proteome</keyword>
<sequence>MPDDAQLTVRNLRKRFGDEFAITDVDLTVGVDESVALLGPSGCGKTTILRCIAGVETPDEGAITIDGETVQGPNVSRSPEDRDVGMVYQNYAIWPHKTVYENVVFPLKHGDHDLSRAEYEPRVDSVLEMVEIANLKNNPATDLSGGQQQRVALARSLVHDPPLLLLDEPLSNLDKGLRRNMRYELQRLQHEIGFSMLYVTHNQQEAFYLADRVIVVRDGRVVESGSSRELYRRPTTAFTRDFVGQRNRFNGVIETDTDGQILVRTDLGRIPYDNVGYVATEAKTGSVVCFLRPGDISIGKFASNEADTLQFEGIVVAEGLLDDRYEIRVQLSGTETELTLHTRINQSYEPGDSLYGYVPPRAIQVYEDPAE</sequence>
<comment type="similarity">
    <text evidence="11">Belongs to the ABC transporter superfamily. Sulfate/tungstate importer (TC 3.A.1.6) family.</text>
</comment>
<dbReference type="PANTHER" id="PTHR42781:SF4">
    <property type="entry name" value="SPERMIDINE_PUTRESCINE IMPORT ATP-BINDING PROTEIN POTA"/>
    <property type="match status" value="1"/>
</dbReference>
<comment type="catalytic activity">
    <reaction evidence="15">
        <text>tungstate(in) + ATP + H2O = tungstate(out) + ADP + phosphate + H(+)</text>
        <dbReference type="Rhea" id="RHEA:35027"/>
        <dbReference type="ChEBI" id="CHEBI:15377"/>
        <dbReference type="ChEBI" id="CHEBI:15378"/>
        <dbReference type="ChEBI" id="CHEBI:30616"/>
        <dbReference type="ChEBI" id="CHEBI:43474"/>
        <dbReference type="ChEBI" id="CHEBI:46502"/>
        <dbReference type="ChEBI" id="CHEBI:456216"/>
        <dbReference type="EC" id="7.3.2.6"/>
    </reaction>
</comment>
<dbReference type="GO" id="GO:1901238">
    <property type="term" value="F:ABC-type tungstate transporter activity"/>
    <property type="evidence" value="ECO:0007669"/>
    <property type="project" value="UniProtKB-EC"/>
</dbReference>
<dbReference type="Proteomes" id="UP000011650">
    <property type="component" value="Unassembled WGS sequence"/>
</dbReference>
<evidence type="ECO:0000256" key="1">
    <source>
        <dbReference type="ARBA" id="ARBA00004202"/>
    </source>
</evidence>
<dbReference type="GO" id="GO:0005886">
    <property type="term" value="C:plasma membrane"/>
    <property type="evidence" value="ECO:0007669"/>
    <property type="project" value="UniProtKB-SubCell"/>
</dbReference>
<evidence type="ECO:0000256" key="15">
    <source>
        <dbReference type="ARBA" id="ARBA00047936"/>
    </source>
</evidence>
<dbReference type="InterPro" id="IPR003439">
    <property type="entry name" value="ABC_transporter-like_ATP-bd"/>
</dbReference>
<dbReference type="GO" id="GO:0016887">
    <property type="term" value="F:ATP hydrolysis activity"/>
    <property type="evidence" value="ECO:0007669"/>
    <property type="project" value="InterPro"/>
</dbReference>
<comment type="subcellular location">
    <subcellularLocation>
        <location evidence="1">Cell membrane</location>
        <topology evidence="1">Peripheral membrane protein</topology>
    </subcellularLocation>
</comment>
<dbReference type="CDD" id="cd03259">
    <property type="entry name" value="ABC_Carb_Solutes_like"/>
    <property type="match status" value="1"/>
</dbReference>
<evidence type="ECO:0000313" key="18">
    <source>
        <dbReference type="EMBL" id="EMA62893.1"/>
    </source>
</evidence>
<keyword evidence="3" id="KW-1003">Cell membrane</keyword>
<keyword evidence="2" id="KW-0813">Transport</keyword>
<evidence type="ECO:0000256" key="9">
    <source>
        <dbReference type="ARBA" id="ARBA00023065"/>
    </source>
</evidence>
<evidence type="ECO:0000256" key="5">
    <source>
        <dbReference type="ARBA" id="ARBA00022505"/>
    </source>
</evidence>
<comment type="function">
    <text evidence="16">Part of the ABC transporter complex WtpABC involved in molybdate/tungstate import. Responsible for energy coupling to the transport system.</text>
</comment>
<evidence type="ECO:0000256" key="10">
    <source>
        <dbReference type="ARBA" id="ARBA00023136"/>
    </source>
</evidence>
<evidence type="ECO:0000256" key="6">
    <source>
        <dbReference type="ARBA" id="ARBA00022741"/>
    </source>
</evidence>
<reference evidence="18 19" key="1">
    <citation type="journal article" date="2014" name="PLoS Genet.">
        <title>Phylogenetically driven sequencing of extremely halophilic archaea reveals strategies for static and dynamic osmo-response.</title>
        <authorList>
            <person name="Becker E.A."/>
            <person name="Seitzer P.M."/>
            <person name="Tritt A."/>
            <person name="Larsen D."/>
            <person name="Krusor M."/>
            <person name="Yao A.I."/>
            <person name="Wu D."/>
            <person name="Madern D."/>
            <person name="Eisen J.A."/>
            <person name="Darling A.E."/>
            <person name="Facciotti M.T."/>
        </authorList>
    </citation>
    <scope>NUCLEOTIDE SEQUENCE [LARGE SCALE GENOMIC DNA]</scope>
    <source>
        <strain evidence="18 19">DSM 21995</strain>
    </source>
</reference>
<evidence type="ECO:0000256" key="16">
    <source>
        <dbReference type="ARBA" id="ARBA00057369"/>
    </source>
</evidence>
<dbReference type="SUPFAM" id="SSF52540">
    <property type="entry name" value="P-loop containing nucleoside triphosphate hydrolases"/>
    <property type="match status" value="1"/>
</dbReference>
<dbReference type="EMBL" id="AOJG01000010">
    <property type="protein sequence ID" value="EMA62893.1"/>
    <property type="molecule type" value="Genomic_DNA"/>
</dbReference>
<protein>
    <recommendedName>
        <fullName evidence="14">Molybdate/tungstate import ATP-binding protein WtpC</fullName>
        <ecNumber evidence="13">7.3.2.6</ecNumber>
    </recommendedName>
</protein>
<dbReference type="InterPro" id="IPR008995">
    <property type="entry name" value="Mo/tungstate-bd_C_term_dom"/>
</dbReference>
<dbReference type="PATRIC" id="fig|1227482.3.peg.843"/>
<organism evidence="18 19">
    <name type="scientific">Halorubrum lipolyticum DSM 21995</name>
    <dbReference type="NCBI Taxonomy" id="1227482"/>
    <lineage>
        <taxon>Archaea</taxon>
        <taxon>Methanobacteriati</taxon>
        <taxon>Methanobacteriota</taxon>
        <taxon>Stenosarchaea group</taxon>
        <taxon>Halobacteria</taxon>
        <taxon>Halobacteriales</taxon>
        <taxon>Haloferacaceae</taxon>
        <taxon>Halorubrum</taxon>
    </lineage>
</organism>
<dbReference type="PANTHER" id="PTHR42781">
    <property type="entry name" value="SPERMIDINE/PUTRESCINE IMPORT ATP-BINDING PROTEIN POTA"/>
    <property type="match status" value="1"/>
</dbReference>
<evidence type="ECO:0000256" key="12">
    <source>
        <dbReference type="ARBA" id="ARBA00038781"/>
    </source>
</evidence>
<gene>
    <name evidence="18" type="ORF">C469_04202</name>
</gene>
<dbReference type="FunFam" id="3.40.50.300:FF:000425">
    <property type="entry name" value="Probable ABC transporter, ATP-binding subunit"/>
    <property type="match status" value="1"/>
</dbReference>
<proteinExistence type="inferred from homology"/>
<evidence type="ECO:0000256" key="2">
    <source>
        <dbReference type="ARBA" id="ARBA00022448"/>
    </source>
</evidence>
<dbReference type="Pfam" id="PF00005">
    <property type="entry name" value="ABC_tran"/>
    <property type="match status" value="1"/>
</dbReference>
<comment type="caution">
    <text evidence="18">The sequence shown here is derived from an EMBL/GenBank/DDBJ whole genome shotgun (WGS) entry which is preliminary data.</text>
</comment>
<evidence type="ECO:0000256" key="7">
    <source>
        <dbReference type="ARBA" id="ARBA00022840"/>
    </source>
</evidence>
<keyword evidence="7" id="KW-0067">ATP-binding</keyword>
<evidence type="ECO:0000256" key="8">
    <source>
        <dbReference type="ARBA" id="ARBA00023004"/>
    </source>
</evidence>
<evidence type="ECO:0000256" key="11">
    <source>
        <dbReference type="ARBA" id="ARBA00038307"/>
    </source>
</evidence>
<dbReference type="SMART" id="SM00382">
    <property type="entry name" value="AAA"/>
    <property type="match status" value="1"/>
</dbReference>
<dbReference type="InterPro" id="IPR003593">
    <property type="entry name" value="AAA+_ATPase"/>
</dbReference>
<dbReference type="STRING" id="1227482.C469_04202"/>
<dbReference type="InterPro" id="IPR027417">
    <property type="entry name" value="P-loop_NTPase"/>
</dbReference>
<dbReference type="PROSITE" id="PS00211">
    <property type="entry name" value="ABC_TRANSPORTER_1"/>
    <property type="match status" value="1"/>
</dbReference>
<keyword evidence="10" id="KW-0472">Membrane</keyword>
<dbReference type="GO" id="GO:0005524">
    <property type="term" value="F:ATP binding"/>
    <property type="evidence" value="ECO:0007669"/>
    <property type="project" value="UniProtKB-KW"/>
</dbReference>
<accession>M0NZ99</accession>
<keyword evidence="8" id="KW-0408">Iron</keyword>
<evidence type="ECO:0000259" key="17">
    <source>
        <dbReference type="PROSITE" id="PS50893"/>
    </source>
</evidence>
<dbReference type="InterPro" id="IPR015853">
    <property type="entry name" value="ABC_transpr_FbpC"/>
</dbReference>
<comment type="subunit">
    <text evidence="12">The complex is composed of two ATP-binding proteins (WtpC), two transmembrane proteins (WtpB) and a solute-binding protein (WtpA).</text>
</comment>
<evidence type="ECO:0000256" key="13">
    <source>
        <dbReference type="ARBA" id="ARBA00039025"/>
    </source>
</evidence>
<dbReference type="EC" id="7.3.2.6" evidence="13"/>
<keyword evidence="9" id="KW-0406">Ion transport</keyword>
<keyword evidence="6" id="KW-0547">Nucleotide-binding</keyword>
<dbReference type="PROSITE" id="PS50893">
    <property type="entry name" value="ABC_TRANSPORTER_2"/>
    <property type="match status" value="1"/>
</dbReference>
<evidence type="ECO:0000256" key="3">
    <source>
        <dbReference type="ARBA" id="ARBA00022475"/>
    </source>
</evidence>